<name>A0A644V5H5_9ZZZZ</name>
<dbReference type="AlphaFoldDB" id="A0A644V5H5"/>
<comment type="caution">
    <text evidence="1">The sequence shown here is derived from an EMBL/GenBank/DDBJ whole genome shotgun (WGS) entry which is preliminary data.</text>
</comment>
<gene>
    <name evidence="1" type="ORF">SDC9_32546</name>
</gene>
<sequence length="132" mass="14838">MITKFFKSLLVVMTLLATFTPAIASAHVLSVTTSVKWINANSVSVKAVVRHNGPADVYATLRSIRYSCVITSRGKTIYNNSKSEQDNQVLRNGDSIVRFHIFNFKLPDTKADYEANGNVNVDYSYTDWKNKK</sequence>
<evidence type="ECO:0000313" key="1">
    <source>
        <dbReference type="EMBL" id="MPL86564.1"/>
    </source>
</evidence>
<proteinExistence type="predicted"/>
<accession>A0A644V5H5</accession>
<reference evidence="1" key="1">
    <citation type="submission" date="2019-08" db="EMBL/GenBank/DDBJ databases">
        <authorList>
            <person name="Kucharzyk K."/>
            <person name="Murdoch R.W."/>
            <person name="Higgins S."/>
            <person name="Loffler F."/>
        </authorList>
    </citation>
    <scope>NUCLEOTIDE SEQUENCE</scope>
</reference>
<protein>
    <submittedName>
        <fullName evidence="1">Uncharacterized protein</fullName>
    </submittedName>
</protein>
<dbReference type="EMBL" id="VSSQ01000223">
    <property type="protein sequence ID" value="MPL86564.1"/>
    <property type="molecule type" value="Genomic_DNA"/>
</dbReference>
<organism evidence="1">
    <name type="scientific">bioreactor metagenome</name>
    <dbReference type="NCBI Taxonomy" id="1076179"/>
    <lineage>
        <taxon>unclassified sequences</taxon>
        <taxon>metagenomes</taxon>
        <taxon>ecological metagenomes</taxon>
    </lineage>
</organism>